<evidence type="ECO:0000256" key="2">
    <source>
        <dbReference type="ARBA" id="ARBA00011245"/>
    </source>
</evidence>
<evidence type="ECO:0000313" key="14">
    <source>
        <dbReference type="EMBL" id="AKU79711.1"/>
    </source>
</evidence>
<dbReference type="InterPro" id="IPR009080">
    <property type="entry name" value="tRNAsynth_Ia_anticodon-bd"/>
</dbReference>
<dbReference type="InterPro" id="IPR002303">
    <property type="entry name" value="Valyl-tRNA_ligase"/>
</dbReference>
<dbReference type="NCBIfam" id="NF004349">
    <property type="entry name" value="PRK05729.1"/>
    <property type="match status" value="1"/>
</dbReference>
<feature type="binding site" evidence="11">
    <location>
        <position position="527"/>
    </location>
    <ligand>
        <name>ATP</name>
        <dbReference type="ChEBI" id="CHEBI:30616"/>
    </ligand>
</feature>
<dbReference type="Proteomes" id="UP000067243">
    <property type="component" value="Chromosome"/>
</dbReference>
<keyword evidence="7 11" id="KW-0648">Protein biosynthesis</keyword>
<evidence type="ECO:0000259" key="12">
    <source>
        <dbReference type="Pfam" id="PF00133"/>
    </source>
</evidence>
<feature type="domain" description="Aminoacyl-tRNA synthetase class Ia" evidence="12">
    <location>
        <begin position="20"/>
        <end position="563"/>
    </location>
</feature>
<dbReference type="FunFam" id="3.40.50.620:FF:000032">
    <property type="entry name" value="Valine--tRNA ligase"/>
    <property type="match status" value="1"/>
</dbReference>
<reference evidence="14 15" key="1">
    <citation type="journal article" date="2015" name="Genome Announc.">
        <title>Complete Genome Sequence of Spiroplasma turonicum Strain Tab4cT, a Parasite of a Horse Fly, Haematopota sp. (Diptera: Tabanidae).</title>
        <authorList>
            <person name="Davis R.E."/>
            <person name="Shao J."/>
            <person name="Zhao Y."/>
            <person name="Gasparich G.E."/>
            <person name="Gaynor B.J."/>
            <person name="Donofrio N."/>
        </authorList>
    </citation>
    <scope>NUCLEOTIDE SEQUENCE [LARGE SCALE GENOMIC DNA]</scope>
    <source>
        <strain evidence="14 15">Tab4c</strain>
    </source>
</reference>
<keyword evidence="8 11" id="KW-0175">Coiled coil</keyword>
<dbReference type="OrthoDB" id="9810365at2"/>
<keyword evidence="3 11" id="KW-0963">Cytoplasm</keyword>
<dbReference type="PRINTS" id="PR00986">
    <property type="entry name" value="TRNASYNTHVAL"/>
</dbReference>
<dbReference type="AlphaFoldDB" id="A0A0K1P5Y1"/>
<dbReference type="GO" id="GO:0002161">
    <property type="term" value="F:aminoacyl-tRNA deacylase activity"/>
    <property type="evidence" value="ECO:0007669"/>
    <property type="project" value="InterPro"/>
</dbReference>
<evidence type="ECO:0000256" key="10">
    <source>
        <dbReference type="ARBA" id="ARBA00047552"/>
    </source>
</evidence>
<feature type="short sequence motif" description="'HIGH' region" evidence="11">
    <location>
        <begin position="47"/>
        <end position="57"/>
    </location>
</feature>
<evidence type="ECO:0000256" key="9">
    <source>
        <dbReference type="ARBA" id="ARBA00023146"/>
    </source>
</evidence>
<dbReference type="InterPro" id="IPR014729">
    <property type="entry name" value="Rossmann-like_a/b/a_fold"/>
</dbReference>
<dbReference type="EC" id="6.1.1.9" evidence="11"/>
<dbReference type="Gene3D" id="1.10.730.10">
    <property type="entry name" value="Isoleucyl-tRNA Synthetase, Domain 1"/>
    <property type="match status" value="1"/>
</dbReference>
<organism evidence="14 15">
    <name type="scientific">Spiroplasma turonicum</name>
    <dbReference type="NCBI Taxonomy" id="216946"/>
    <lineage>
        <taxon>Bacteria</taxon>
        <taxon>Bacillati</taxon>
        <taxon>Mycoplasmatota</taxon>
        <taxon>Mollicutes</taxon>
        <taxon>Entomoplasmatales</taxon>
        <taxon>Spiroplasmataceae</taxon>
        <taxon>Spiroplasma</taxon>
    </lineage>
</organism>
<evidence type="ECO:0000256" key="7">
    <source>
        <dbReference type="ARBA" id="ARBA00022917"/>
    </source>
</evidence>
<dbReference type="NCBIfam" id="TIGR00422">
    <property type="entry name" value="valS"/>
    <property type="match status" value="1"/>
</dbReference>
<evidence type="ECO:0000256" key="6">
    <source>
        <dbReference type="ARBA" id="ARBA00022840"/>
    </source>
</evidence>
<comment type="domain">
    <text evidence="11">The C-terminal coiled-coil domain is crucial for aminoacylation activity.</text>
</comment>
<evidence type="ECO:0000256" key="8">
    <source>
        <dbReference type="ARBA" id="ARBA00023054"/>
    </source>
</evidence>
<dbReference type="Gene3D" id="3.40.50.620">
    <property type="entry name" value="HUPs"/>
    <property type="match status" value="2"/>
</dbReference>
<comment type="similarity">
    <text evidence="11">Belongs to the class-I aminoacyl-tRNA synthetase family. ValS type 1 subfamily.</text>
</comment>
<dbReference type="Pfam" id="PF00133">
    <property type="entry name" value="tRNA-synt_1"/>
    <property type="match status" value="1"/>
</dbReference>
<evidence type="ECO:0000256" key="1">
    <source>
        <dbReference type="ARBA" id="ARBA00004496"/>
    </source>
</evidence>
<dbReference type="PROSITE" id="PS00178">
    <property type="entry name" value="AA_TRNA_LIGASE_I"/>
    <property type="match status" value="1"/>
</dbReference>
<dbReference type="HAMAP" id="MF_02004">
    <property type="entry name" value="Val_tRNA_synth_type1"/>
    <property type="match status" value="1"/>
</dbReference>
<dbReference type="GO" id="GO:0006438">
    <property type="term" value="P:valyl-tRNA aminoacylation"/>
    <property type="evidence" value="ECO:0007669"/>
    <property type="project" value="UniProtKB-UniRule"/>
</dbReference>
<dbReference type="GO" id="GO:0005829">
    <property type="term" value="C:cytosol"/>
    <property type="evidence" value="ECO:0007669"/>
    <property type="project" value="TreeGrafter"/>
</dbReference>
<dbReference type="FunFam" id="3.40.50.620:FF:000098">
    <property type="entry name" value="Valine--tRNA ligase"/>
    <property type="match status" value="1"/>
</dbReference>
<feature type="domain" description="Methionyl/Valyl/Leucyl/Isoleucyl-tRNA synthetase anticodon-binding" evidence="13">
    <location>
        <begin position="613"/>
        <end position="754"/>
    </location>
</feature>
<dbReference type="GO" id="GO:0005524">
    <property type="term" value="F:ATP binding"/>
    <property type="evidence" value="ECO:0007669"/>
    <property type="project" value="UniProtKB-UniRule"/>
</dbReference>
<dbReference type="InterPro" id="IPR009008">
    <property type="entry name" value="Val/Leu/Ile-tRNA-synth_edit"/>
</dbReference>
<evidence type="ECO:0000256" key="3">
    <source>
        <dbReference type="ARBA" id="ARBA00022490"/>
    </source>
</evidence>
<dbReference type="InterPro" id="IPR013155">
    <property type="entry name" value="M/V/L/I-tRNA-synth_anticd-bd"/>
</dbReference>
<dbReference type="GO" id="GO:0004832">
    <property type="term" value="F:valine-tRNA ligase activity"/>
    <property type="evidence" value="ECO:0007669"/>
    <property type="project" value="UniProtKB-UniRule"/>
</dbReference>
<evidence type="ECO:0000313" key="15">
    <source>
        <dbReference type="Proteomes" id="UP000067243"/>
    </source>
</evidence>
<proteinExistence type="inferred from homology"/>
<gene>
    <name evidence="11 14" type="primary">valS</name>
    <name evidence="14" type="ORF">STURON_00465</name>
</gene>
<keyword evidence="6 11" id="KW-0067">ATP-binding</keyword>
<dbReference type="KEGG" id="stur:STURON_00465"/>
<comment type="domain">
    <text evidence="11">ValRS has two distinct active sites: one for aminoacylation and one for editing. The misactivated threonine is translocated from the active site to the editing site.</text>
</comment>
<dbReference type="CDD" id="cd00817">
    <property type="entry name" value="ValRS_core"/>
    <property type="match status" value="1"/>
</dbReference>
<keyword evidence="9 11" id="KW-0030">Aminoacyl-tRNA synthetase</keyword>
<evidence type="ECO:0000259" key="13">
    <source>
        <dbReference type="Pfam" id="PF08264"/>
    </source>
</evidence>
<dbReference type="EMBL" id="CP012328">
    <property type="protein sequence ID" value="AKU79711.1"/>
    <property type="molecule type" value="Genomic_DNA"/>
</dbReference>
<comment type="subcellular location">
    <subcellularLocation>
        <location evidence="1 11">Cytoplasm</location>
    </subcellularLocation>
</comment>
<dbReference type="InterPro" id="IPR001412">
    <property type="entry name" value="aa-tRNA-synth_I_CS"/>
</dbReference>
<comment type="catalytic activity">
    <reaction evidence="10 11">
        <text>tRNA(Val) + L-valine + ATP = L-valyl-tRNA(Val) + AMP + diphosphate</text>
        <dbReference type="Rhea" id="RHEA:10704"/>
        <dbReference type="Rhea" id="RHEA-COMP:9672"/>
        <dbReference type="Rhea" id="RHEA-COMP:9708"/>
        <dbReference type="ChEBI" id="CHEBI:30616"/>
        <dbReference type="ChEBI" id="CHEBI:33019"/>
        <dbReference type="ChEBI" id="CHEBI:57762"/>
        <dbReference type="ChEBI" id="CHEBI:78442"/>
        <dbReference type="ChEBI" id="CHEBI:78537"/>
        <dbReference type="ChEBI" id="CHEBI:456215"/>
        <dbReference type="EC" id="6.1.1.9"/>
    </reaction>
</comment>
<dbReference type="CDD" id="cd07962">
    <property type="entry name" value="Anticodon_Ia_Val"/>
    <property type="match status" value="1"/>
</dbReference>
<dbReference type="Gene3D" id="3.90.740.10">
    <property type="entry name" value="Valyl/Leucyl/Isoleucyl-tRNA synthetase, editing domain"/>
    <property type="match status" value="2"/>
</dbReference>
<protein>
    <recommendedName>
        <fullName evidence="11">Valine--tRNA ligase</fullName>
        <ecNumber evidence="11">6.1.1.9</ecNumber>
    </recommendedName>
    <alternativeName>
        <fullName evidence="11">Valyl-tRNA synthetase</fullName>
        <shortName evidence="11">ValRS</shortName>
    </alternativeName>
</protein>
<keyword evidence="15" id="KW-1185">Reference proteome</keyword>
<dbReference type="InterPro" id="IPR002300">
    <property type="entry name" value="aa-tRNA-synth_Ia"/>
</dbReference>
<dbReference type="PANTHER" id="PTHR11946">
    <property type="entry name" value="VALYL-TRNA SYNTHETASES"/>
    <property type="match status" value="1"/>
</dbReference>
<feature type="short sequence motif" description="'KMSKS' region" evidence="11">
    <location>
        <begin position="524"/>
        <end position="528"/>
    </location>
</feature>
<evidence type="ECO:0000256" key="4">
    <source>
        <dbReference type="ARBA" id="ARBA00022598"/>
    </source>
</evidence>
<keyword evidence="4 11" id="KW-0436">Ligase</keyword>
<name>A0A0K1P5Y1_9MOLU</name>
<dbReference type="Pfam" id="PF08264">
    <property type="entry name" value="Anticodon_1"/>
    <property type="match status" value="1"/>
</dbReference>
<dbReference type="SUPFAM" id="SSF50677">
    <property type="entry name" value="ValRS/IleRS/LeuRS editing domain"/>
    <property type="match status" value="1"/>
</dbReference>
<comment type="function">
    <text evidence="11">Catalyzes the attachment of valine to tRNA(Val). As ValRS can inadvertently accommodate and process structurally similar amino acids such as threonine, to avoid such errors, it has a 'posttransfer' editing activity that hydrolyzes mischarged Thr-tRNA(Val) in a tRNA-dependent manner.</text>
</comment>
<feature type="coiled-coil region" evidence="11">
    <location>
        <begin position="815"/>
        <end position="842"/>
    </location>
</feature>
<dbReference type="RefSeq" id="WP_075048305.1">
    <property type="nucleotide sequence ID" value="NZ_CP012328.1"/>
</dbReference>
<dbReference type="SUPFAM" id="SSF47323">
    <property type="entry name" value="Anticodon-binding domain of a subclass of class I aminoacyl-tRNA synthetases"/>
    <property type="match status" value="1"/>
</dbReference>
<accession>A0A0K1P5Y1</accession>
<dbReference type="PANTHER" id="PTHR11946:SF93">
    <property type="entry name" value="VALINE--TRNA LIGASE, CHLOROPLASTIC_MITOCHONDRIAL 2"/>
    <property type="match status" value="1"/>
</dbReference>
<dbReference type="SUPFAM" id="SSF52374">
    <property type="entry name" value="Nucleotidylyl transferase"/>
    <property type="match status" value="1"/>
</dbReference>
<keyword evidence="5 11" id="KW-0547">Nucleotide-binding</keyword>
<evidence type="ECO:0000256" key="5">
    <source>
        <dbReference type="ARBA" id="ARBA00022741"/>
    </source>
</evidence>
<dbReference type="PATRIC" id="fig|216946.3.peg.467"/>
<dbReference type="InterPro" id="IPR033705">
    <property type="entry name" value="Anticodon_Ia_Val"/>
</dbReference>
<evidence type="ECO:0000256" key="11">
    <source>
        <dbReference type="HAMAP-Rule" id="MF_02004"/>
    </source>
</evidence>
<sequence>MEFKELEKKYNHIKVEKDKYKIWLDLDLFKSQEDSKKTPYSIVIPPPNVTGKLHLGHAWDGSLQDLLIRYKKLSGYDTVWIPGMDHAGIATQAKVEERLRKDNISRHDLGREKFINKVWEWKEEYSLNIRNQWSKLGLALDYSKEKFTYSKELNKIVNYVFVEMYKKGLIYRGERIINWDPKQKTALSNIEVIYKETKGKMYYFKYFFKNEDKYLTVATTRPETMFGDVCLVINPNDERYKEYINKTVINPANGKEIPVIADEYVETDFGTGIMKCTPAHDPNDFELSLKHNLELINVMSLDGTMNELTGEFNNIDRFEVRKILIDKLIKNDLVVKIEDIIHQVGYSERSGVIIEPLISKQWFVKMKSLAKNVIDLQKSDNKIKFYPNRFSTTLKTWMNNAYDWTISRQLWWGHQIPAWYNKNNDDIYVGLEEPKDIDNWYRDEDVLDTWFSSAFWPFATMEWTPNKESKLMKRYFPISVMVTGYDIIFFWVARMIFQSLEFTKSKPFNDVLLHGLIRDEKGQKMSKSLGNGVDPMDVIEEYGADSLRYFLITNSSPGQDLRYSDEKLKSTWNFINKLWNASRFVFMNSNIICTDKDYKELYFDNLTNNNLSEKWILNRLTICKQDIKKAIDQYEFSVVGKLLYSFIWDEYCSWYLELSKAQLQNDKLSSTEINNIKATLIYVLKQIILMLHPLCPFVTEEIYSSLGLLKSIMLETYDNEIFNFDDKGIENVFEIISAIREFRLEHNIKNNLQLNFNLNTKNSKLFIKSPELINYLNNVSIKLVNSTISNTLNLVEEITSLSIKDYYLEIKNENFIDKEEALKSLLEAKNKLEAELRRSESIISNDNFMKKASSEKRELELNKYKNYKLQYDSLLKKINNIH</sequence>
<comment type="subunit">
    <text evidence="2 11">Monomer.</text>
</comment>
<dbReference type="STRING" id="216946.STURO_v1c04630"/>